<feature type="domain" description="L-arabinose isomerase C-terminal" evidence="8">
    <location>
        <begin position="358"/>
        <end position="501"/>
    </location>
</feature>
<evidence type="ECO:0000313" key="10">
    <source>
        <dbReference type="EMBL" id="SKB84326.1"/>
    </source>
</evidence>
<dbReference type="GO" id="GO:0005829">
    <property type="term" value="C:cytosol"/>
    <property type="evidence" value="ECO:0007669"/>
    <property type="project" value="TreeGrafter"/>
</dbReference>
<dbReference type="CDD" id="cd03557">
    <property type="entry name" value="L-arabinose_isomerase"/>
    <property type="match status" value="1"/>
</dbReference>
<dbReference type="InterPro" id="IPR055389">
    <property type="entry name" value="AraA_N"/>
</dbReference>
<dbReference type="InterPro" id="IPR038583">
    <property type="entry name" value="AraA_N_sf"/>
</dbReference>
<name>A0A1T5EK93_9SPHI</name>
<dbReference type="InterPro" id="IPR004216">
    <property type="entry name" value="Fuc/Ara_isomerase_C"/>
</dbReference>
<comment type="cofactor">
    <cofactor evidence="6">
        <name>Mn(2+)</name>
        <dbReference type="ChEBI" id="CHEBI:29035"/>
    </cofactor>
    <text evidence="6">Binds 1 Mn(2+) ion per subunit.</text>
</comment>
<comment type="pathway">
    <text evidence="6">Carbohydrate degradation; L-arabinose degradation via L-ribulose; D-xylulose 5-phosphate from L-arabinose (bacterial route): step 1/3.</text>
</comment>
<evidence type="ECO:0000256" key="4">
    <source>
        <dbReference type="ARBA" id="ARBA00023235"/>
    </source>
</evidence>
<dbReference type="EC" id="5.3.1.4" evidence="6"/>
<dbReference type="InterPro" id="IPR003762">
    <property type="entry name" value="Lara_isomerase"/>
</dbReference>
<evidence type="ECO:0000259" key="7">
    <source>
        <dbReference type="Pfam" id="PF02610"/>
    </source>
</evidence>
<evidence type="ECO:0000256" key="3">
    <source>
        <dbReference type="ARBA" id="ARBA00023211"/>
    </source>
</evidence>
<feature type="domain" description="L-arabinose isomerase N-terminal" evidence="7">
    <location>
        <begin position="38"/>
        <end position="204"/>
    </location>
</feature>
<dbReference type="Proteomes" id="UP000190541">
    <property type="component" value="Unassembled WGS sequence"/>
</dbReference>
<feature type="domain" description="L-arabinose isomerase central" evidence="9">
    <location>
        <begin position="207"/>
        <end position="354"/>
    </location>
</feature>
<keyword evidence="11" id="KW-1185">Reference proteome</keyword>
<evidence type="ECO:0000256" key="1">
    <source>
        <dbReference type="ARBA" id="ARBA00022723"/>
    </source>
</evidence>
<keyword evidence="3 6" id="KW-0464">Manganese</keyword>
<dbReference type="Pfam" id="PF02610">
    <property type="entry name" value="AraA_N"/>
    <property type="match status" value="1"/>
</dbReference>
<dbReference type="STRING" id="623280.SAMN05660226_03363"/>
<feature type="binding site" evidence="6">
    <location>
        <position position="380"/>
    </location>
    <ligand>
        <name>Mn(2+)</name>
        <dbReference type="ChEBI" id="CHEBI:29035"/>
    </ligand>
</feature>
<keyword evidence="4 6" id="KW-0413">Isomerase</keyword>
<feature type="binding site" evidence="6">
    <location>
        <position position="479"/>
    </location>
    <ligand>
        <name>Mn(2+)</name>
        <dbReference type="ChEBI" id="CHEBI:29035"/>
    </ligand>
</feature>
<comment type="catalytic activity">
    <reaction evidence="6">
        <text>beta-L-arabinopyranose = L-ribulose</text>
        <dbReference type="Rhea" id="RHEA:14821"/>
        <dbReference type="ChEBI" id="CHEBI:16880"/>
        <dbReference type="ChEBI" id="CHEBI:40886"/>
        <dbReference type="EC" id="5.3.1.4"/>
    </reaction>
</comment>
<proteinExistence type="inferred from homology"/>
<dbReference type="InterPro" id="IPR055390">
    <property type="entry name" value="AraA_central"/>
</dbReference>
<dbReference type="AlphaFoldDB" id="A0A1T5EK93"/>
<gene>
    <name evidence="6" type="primary">araA</name>
    <name evidence="10" type="ORF">SAMN05660226_03363</name>
</gene>
<feature type="binding site" evidence="6">
    <location>
        <position position="363"/>
    </location>
    <ligand>
        <name>Mn(2+)</name>
        <dbReference type="ChEBI" id="CHEBI:29035"/>
    </ligand>
</feature>
<dbReference type="PIRSF" id="PIRSF001478">
    <property type="entry name" value="L-ara_isomerase"/>
    <property type="match status" value="1"/>
</dbReference>
<evidence type="ECO:0000256" key="2">
    <source>
        <dbReference type="ARBA" id="ARBA00022935"/>
    </source>
</evidence>
<dbReference type="InterPro" id="IPR024664">
    <property type="entry name" value="Ara_Isoase_C"/>
</dbReference>
<dbReference type="UniPathway" id="UPA00145">
    <property type="reaction ID" value="UER00565"/>
</dbReference>
<dbReference type="PANTHER" id="PTHR38464">
    <property type="entry name" value="L-ARABINOSE ISOMERASE"/>
    <property type="match status" value="1"/>
</dbReference>
<dbReference type="GO" id="GO:0008733">
    <property type="term" value="F:L-arabinose isomerase activity"/>
    <property type="evidence" value="ECO:0007669"/>
    <property type="project" value="UniProtKB-UniRule"/>
</dbReference>
<sequence length="528" mass="58962">MNVSTGLIRTTDNSQAEAESHIARHELTKYMINLKNLEVWFLTGSQHLYGEETLRQAAAHAEEIANYLDQAGQIPVKVRFRPIVKTSAEIYDTIADANHSPNCIGIITWMHTFSPAKMWIRGLNILNKPLLHLHTQYNRDIPWNSIDMDFMNLNQSAHGDREFGHIVSKMRINRKVVTGHWKDDELIDQINVWARAAAAWHDWQGAQFARFGDNMRYVAVTDGDKVSAETQFGFSVNTYAVGDLVKIVNQITESQIDALIEEYEHTYSLAPNVQAGGDKRQNLRDAAQIELGLRQFLTDGGFKGFSNTFEDLHGLKQLPGIATQRLMQAGFGYAGEGDWKTAALVRAAKAMASGLPGGNAFMEDYTYHLDPSNTLVLGAHMLEVDPALAKGKPSLEVHPLGIGGKDDPARLVFDAAGGPALNASLVDMGDRFRLVVNEVEAQEPQNQLPKLPVARVLWRPLPDMKTGCSAWIYAGGAHHTVYSQNLTIDHFRDFANIANIELLHIGKNTHLADFQKEIRWNEGYYNTH</sequence>
<comment type="function">
    <text evidence="6">Catalyzes the conversion of L-arabinose to L-ribulose.</text>
</comment>
<keyword evidence="2 6" id="KW-0054">Arabinose catabolism</keyword>
<dbReference type="NCBIfam" id="NF002795">
    <property type="entry name" value="PRK02929.1"/>
    <property type="match status" value="1"/>
</dbReference>
<dbReference type="Pfam" id="PF11762">
    <property type="entry name" value="Arabinose_Iso_C"/>
    <property type="match status" value="1"/>
</dbReference>
<evidence type="ECO:0000256" key="6">
    <source>
        <dbReference type="HAMAP-Rule" id="MF_00519"/>
    </source>
</evidence>
<dbReference type="Gene3D" id="3.40.50.10940">
    <property type="match status" value="1"/>
</dbReference>
<organism evidence="10 11">
    <name type="scientific">Parapedobacter luteus</name>
    <dbReference type="NCBI Taxonomy" id="623280"/>
    <lineage>
        <taxon>Bacteria</taxon>
        <taxon>Pseudomonadati</taxon>
        <taxon>Bacteroidota</taxon>
        <taxon>Sphingobacteriia</taxon>
        <taxon>Sphingobacteriales</taxon>
        <taxon>Sphingobacteriaceae</taxon>
        <taxon>Parapedobacter</taxon>
    </lineage>
</organism>
<dbReference type="HAMAP" id="MF_00519">
    <property type="entry name" value="Arabinose_Isome"/>
    <property type="match status" value="1"/>
</dbReference>
<dbReference type="InterPro" id="IPR009015">
    <property type="entry name" value="Fucose_isomerase_N/cen_sf"/>
</dbReference>
<evidence type="ECO:0000259" key="9">
    <source>
        <dbReference type="Pfam" id="PF24856"/>
    </source>
</evidence>
<protein>
    <recommendedName>
        <fullName evidence="6">L-arabinose isomerase</fullName>
        <ecNumber evidence="6">5.3.1.4</ecNumber>
    </recommendedName>
</protein>
<accession>A0A1T5EK93</accession>
<dbReference type="Pfam" id="PF24856">
    <property type="entry name" value="AraA_central"/>
    <property type="match status" value="1"/>
</dbReference>
<comment type="similarity">
    <text evidence="6">Belongs to the arabinose isomerase family.</text>
</comment>
<dbReference type="SUPFAM" id="SSF53743">
    <property type="entry name" value="FucI/AraA N-terminal and middle domains"/>
    <property type="match status" value="1"/>
</dbReference>
<dbReference type="SUPFAM" id="SSF50443">
    <property type="entry name" value="FucI/AraA C-terminal domain-like"/>
    <property type="match status" value="1"/>
</dbReference>
<dbReference type="PANTHER" id="PTHR38464:SF1">
    <property type="entry name" value="L-ARABINOSE ISOMERASE"/>
    <property type="match status" value="1"/>
</dbReference>
<keyword evidence="5 6" id="KW-0119">Carbohydrate metabolism</keyword>
<evidence type="ECO:0000256" key="5">
    <source>
        <dbReference type="ARBA" id="ARBA00023277"/>
    </source>
</evidence>
<dbReference type="GO" id="GO:0030145">
    <property type="term" value="F:manganese ion binding"/>
    <property type="evidence" value="ECO:0007669"/>
    <property type="project" value="UniProtKB-UniRule"/>
</dbReference>
<dbReference type="GO" id="GO:0019569">
    <property type="term" value="P:L-arabinose catabolic process to D-xylulose 5-phosphate"/>
    <property type="evidence" value="ECO:0007669"/>
    <property type="project" value="UniProtKB-UniRule"/>
</dbReference>
<reference evidence="10 11" key="1">
    <citation type="submission" date="2017-02" db="EMBL/GenBank/DDBJ databases">
        <authorList>
            <person name="Peterson S.W."/>
        </authorList>
    </citation>
    <scope>NUCLEOTIDE SEQUENCE [LARGE SCALE GENOMIC DNA]</scope>
    <source>
        <strain evidence="10 11">DSM 22899</strain>
    </source>
</reference>
<evidence type="ECO:0000313" key="11">
    <source>
        <dbReference type="Proteomes" id="UP000190541"/>
    </source>
</evidence>
<evidence type="ECO:0000259" key="8">
    <source>
        <dbReference type="Pfam" id="PF11762"/>
    </source>
</evidence>
<keyword evidence="1 6" id="KW-0479">Metal-binding</keyword>
<feature type="binding site" evidence="6">
    <location>
        <position position="336"/>
    </location>
    <ligand>
        <name>Mn(2+)</name>
        <dbReference type="ChEBI" id="CHEBI:29035"/>
    </ligand>
</feature>
<dbReference type="EMBL" id="FUYS01000010">
    <property type="protein sequence ID" value="SKB84326.1"/>
    <property type="molecule type" value="Genomic_DNA"/>
</dbReference>